<accession>A0A0J9EV36</accession>
<feature type="region of interest" description="Disordered" evidence="1">
    <location>
        <begin position="312"/>
        <end position="331"/>
    </location>
</feature>
<dbReference type="SUPFAM" id="SSF54637">
    <property type="entry name" value="Thioesterase/thiol ester dehydrase-isomerase"/>
    <property type="match status" value="1"/>
</dbReference>
<dbReference type="Pfam" id="PF13279">
    <property type="entry name" value="4HBT_2"/>
    <property type="match status" value="1"/>
</dbReference>
<evidence type="ECO:0000256" key="1">
    <source>
        <dbReference type="SAM" id="MobiDB-lite"/>
    </source>
</evidence>
<sequence length="331" mass="37353">MAVPRPVSWQKLQFQLRLLPPNSRSVTSTAAVNARAAVHQSSHTSPSAPVTREFDSRWLSTIKGRLGKCLAFGLKSHQVNEAGEILQVLARDWRELTAGSEGFLTGVERRGLYRHNVVWGEMPPCHVNNVAYVRYAETARVNWARNIGTHVDRANRRAWINLLGSTGVGLILKSIKIDYKFCNYLHGHSHHNMTANVSGLAFSKNQNVQPMTAPDKISVYHKLSHPPPAPSSPESSSYSSFQLDVLILSEAHQRPAARCREDIVTYDYQLGRKVKTLPPFMMDQFRKTWELQEESRRTWGLKVKEIEDRVRGLETSSWDRPDAVEDMGSSG</sequence>
<dbReference type="EMBL" id="GG749557">
    <property type="protein sequence ID" value="KMW69045.1"/>
    <property type="molecule type" value="Genomic_DNA"/>
</dbReference>
<evidence type="ECO:0000313" key="2">
    <source>
        <dbReference type="EMBL" id="KMW69045.1"/>
    </source>
</evidence>
<dbReference type="OrthoDB" id="5538558at2759"/>
<protein>
    <submittedName>
        <fullName evidence="2">Uncharacterized protein</fullName>
    </submittedName>
</protein>
<dbReference type="Gene3D" id="3.10.129.10">
    <property type="entry name" value="Hotdog Thioesterase"/>
    <property type="match status" value="1"/>
</dbReference>
<feature type="compositionally biased region" description="Basic and acidic residues" evidence="1">
    <location>
        <begin position="312"/>
        <end position="323"/>
    </location>
</feature>
<proteinExistence type="predicted"/>
<dbReference type="Proteomes" id="UP000007802">
    <property type="component" value="Unassembled WGS sequence"/>
</dbReference>
<reference evidence="2" key="1">
    <citation type="submission" date="2010-03" db="EMBL/GenBank/DDBJ databases">
        <title>Annotation of Blastomyces dermatitidis strain ATCC 18188.</title>
        <authorList>
            <consortium name="The Broad Institute Genome Sequencing Platform"/>
            <consortium name="Broad Institute Genome Sequencing Center for Infectious Disease."/>
            <person name="Cuomo C."/>
            <person name="Klein B."/>
            <person name="Sullivan T."/>
            <person name="Heitman J."/>
            <person name="Young S."/>
            <person name="Zeng Q."/>
            <person name="Gargeya S."/>
            <person name="Alvarado L."/>
            <person name="Berlin A.M."/>
            <person name="Chapman S.B."/>
            <person name="Chen Z."/>
            <person name="Freedman E."/>
            <person name="Gellesch M."/>
            <person name="Goldberg J."/>
            <person name="Griggs A."/>
            <person name="Gujja S."/>
            <person name="Heilman E."/>
            <person name="Heiman D."/>
            <person name="Howarth C."/>
            <person name="Mehta T."/>
            <person name="Neiman D."/>
            <person name="Pearson M."/>
            <person name="Roberts A."/>
            <person name="Saif S."/>
            <person name="Shea T."/>
            <person name="Shenoy N."/>
            <person name="Sisk P."/>
            <person name="Stolte C."/>
            <person name="Sykes S."/>
            <person name="White J."/>
            <person name="Yandava C."/>
            <person name="Haas B."/>
            <person name="Nusbaum C."/>
            <person name="Birren B."/>
        </authorList>
    </citation>
    <scope>NUCLEOTIDE SEQUENCE</scope>
    <source>
        <strain evidence="2">ATCC 18188</strain>
    </source>
</reference>
<dbReference type="InterPro" id="IPR029069">
    <property type="entry name" value="HotDog_dom_sf"/>
</dbReference>
<organism evidence="2">
    <name type="scientific">Ajellomyces dermatitidis (strain ATCC 18188 / CBS 674.68)</name>
    <name type="common">Blastomyces dermatitidis</name>
    <dbReference type="NCBI Taxonomy" id="653446"/>
    <lineage>
        <taxon>Eukaryota</taxon>
        <taxon>Fungi</taxon>
        <taxon>Dikarya</taxon>
        <taxon>Ascomycota</taxon>
        <taxon>Pezizomycotina</taxon>
        <taxon>Eurotiomycetes</taxon>
        <taxon>Eurotiomycetidae</taxon>
        <taxon>Onygenales</taxon>
        <taxon>Ajellomycetaceae</taxon>
        <taxon>Blastomyces</taxon>
    </lineage>
</organism>
<gene>
    <name evidence="2" type="ORF">BDDG_13226</name>
</gene>
<name>A0A0J9EV36_AJEDA</name>
<dbReference type="AlphaFoldDB" id="A0A0J9EV36"/>